<sequence>MGRSLKKREVVMKKSFEYFRANPAGNITGYVITPVYPGYRRAYAKEIIKRDPSVEQVGFISPSYDGAPLRMDMMGGEFCGNATRAYGLYSASFYESEGDVQIEVYVSGTEGPVNVIVNQQEQSAYVKVEKPKEIVDVKIDEDTFKAVVFSGIIHLVAERGEDPEFVQKALNVLKFEFSSDAYGVIFLNVEKKEIVPYVNVPSAETLVREGSCASGSIAAAYVLNAKEDPDFEAIIKNPNGELEIFADFTNGIEYIIGGPVEIGKIEKVTIDIPAEEVKRVKIEHEKELETINREAKED</sequence>
<dbReference type="InterPro" id="IPR058944">
    <property type="entry name" value="CntK-like"/>
</dbReference>
<keyword evidence="2" id="KW-1185">Reference proteome</keyword>
<dbReference type="PATRIC" id="fig|997350.3.peg.648"/>
<dbReference type="HOGENOM" id="CLU_087271_0_0_9"/>
<protein>
    <recommendedName>
        <fullName evidence="3">Diaminopimelate epimerase</fullName>
    </recommendedName>
</protein>
<evidence type="ECO:0000313" key="1">
    <source>
        <dbReference type="EMBL" id="EGY80223.1"/>
    </source>
</evidence>
<proteinExistence type="predicted"/>
<evidence type="ECO:0008006" key="3">
    <source>
        <dbReference type="Google" id="ProtNLM"/>
    </source>
</evidence>
<dbReference type="eggNOG" id="COG0253">
    <property type="taxonomic scope" value="Bacteria"/>
</dbReference>
<organism evidence="1 2">
    <name type="scientific">Peptoniphilus indolicus ATCC 29427</name>
    <dbReference type="NCBI Taxonomy" id="997350"/>
    <lineage>
        <taxon>Bacteria</taxon>
        <taxon>Bacillati</taxon>
        <taxon>Bacillota</taxon>
        <taxon>Tissierellia</taxon>
        <taxon>Tissierellales</taxon>
        <taxon>Peptoniphilaceae</taxon>
        <taxon>Peptoniphilus</taxon>
    </lineage>
</organism>
<dbReference type="AlphaFoldDB" id="G4D2P0"/>
<accession>G4D2P0</accession>
<name>G4D2P0_9FIRM</name>
<comment type="caution">
    <text evidence="1">The sequence shown here is derived from an EMBL/GenBank/DDBJ whole genome shotgun (WGS) entry which is preliminary data.</text>
</comment>
<reference evidence="1 2" key="1">
    <citation type="submission" date="2011-06" db="EMBL/GenBank/DDBJ databases">
        <authorList>
            <person name="Muzny D."/>
            <person name="Qin X."/>
            <person name="Deng J."/>
            <person name="Jiang H."/>
            <person name="Liu Y."/>
            <person name="Qu J."/>
            <person name="Song X.-Z."/>
            <person name="Zhang L."/>
            <person name="Thornton R."/>
            <person name="Coyle M."/>
            <person name="Francisco L."/>
            <person name="Jackson L."/>
            <person name="Javaid M."/>
            <person name="Korchina V."/>
            <person name="Kovar C."/>
            <person name="Mata R."/>
            <person name="Mathew T."/>
            <person name="Ngo R."/>
            <person name="Nguyen L."/>
            <person name="Nguyen N."/>
            <person name="Okwuonu G."/>
            <person name="Ongeri F."/>
            <person name="Pham C."/>
            <person name="Simmons D."/>
            <person name="Wilczek-Boney K."/>
            <person name="Hale W."/>
            <person name="Jakkamsetti A."/>
            <person name="Pham P."/>
            <person name="Ruth R."/>
            <person name="San Lucas F."/>
            <person name="Warren J."/>
            <person name="Zhang J."/>
            <person name="Zhao Z."/>
            <person name="Zhou C."/>
            <person name="Zhu D."/>
            <person name="Lee S."/>
            <person name="Bess C."/>
            <person name="Blankenburg K."/>
            <person name="Forbes L."/>
            <person name="Fu Q."/>
            <person name="Gubbala S."/>
            <person name="Hirani K."/>
            <person name="Jayaseelan J.C."/>
            <person name="Lara F."/>
            <person name="Munidasa M."/>
            <person name="Palculict T."/>
            <person name="Patil S."/>
            <person name="Pu L.-L."/>
            <person name="Saada N."/>
            <person name="Tang L."/>
            <person name="Weissenberger G."/>
            <person name="Zhu Y."/>
            <person name="Hemphill L."/>
            <person name="Shang Y."/>
            <person name="Youmans B."/>
            <person name="Ayvaz T."/>
            <person name="Ross M."/>
            <person name="Santibanez J."/>
            <person name="Aqrawi P."/>
            <person name="Gross S."/>
            <person name="Joshi V."/>
            <person name="Fowler G."/>
            <person name="Nazareth L."/>
            <person name="Reid J."/>
            <person name="Worley K."/>
            <person name="Petrosino J."/>
            <person name="Highlander S."/>
            <person name="Gibbs R."/>
        </authorList>
    </citation>
    <scope>NUCLEOTIDE SEQUENCE [LARGE SCALE GENOMIC DNA]</scope>
    <source>
        <strain evidence="1 2">ATCC 29427</strain>
    </source>
</reference>
<dbReference type="Pfam" id="PF26317">
    <property type="entry name" value="CntK_N"/>
    <property type="match status" value="1"/>
</dbReference>
<evidence type="ECO:0000313" key="2">
    <source>
        <dbReference type="Proteomes" id="UP000003422"/>
    </source>
</evidence>
<dbReference type="Proteomes" id="UP000003422">
    <property type="component" value="Unassembled WGS sequence"/>
</dbReference>
<dbReference type="STRING" id="997350.HMPREF9129_0670"/>
<dbReference type="EMBL" id="AGBB01000059">
    <property type="protein sequence ID" value="EGY80223.1"/>
    <property type="molecule type" value="Genomic_DNA"/>
</dbReference>
<gene>
    <name evidence="1" type="ORF">HMPREF9129_0670</name>
</gene>